<proteinExistence type="predicted"/>
<dbReference type="EMBL" id="JWHT01000012">
    <property type="protein sequence ID" value="KIU25280.1"/>
    <property type="molecule type" value="Genomic_DNA"/>
</dbReference>
<dbReference type="Proteomes" id="UP000032289">
    <property type="component" value="Unassembled WGS sequence"/>
</dbReference>
<evidence type="ECO:0000313" key="2">
    <source>
        <dbReference type="EMBL" id="KIU25280.1"/>
    </source>
</evidence>
<gene>
    <name evidence="2" type="ORF">ab3b_00413</name>
    <name evidence="1" type="ORF">B6254_2049</name>
    <name evidence="3" type="ORF">FO435_09620</name>
</gene>
<dbReference type="EMBL" id="CP020928">
    <property type="protein sequence ID" value="AWF96409.1"/>
    <property type="molecule type" value="Genomic_DNA"/>
</dbReference>
<evidence type="ECO:0000313" key="4">
    <source>
        <dbReference type="Proteomes" id="UP000032289"/>
    </source>
</evidence>
<sequence>MDNILISAINTIRQSFSHGSYASANDTNLDEKINRYLHSAPAINDYVVGLDLYDFEGEKLVVVSYDEAANISVGETMMWQMYDETSRIAGVAYRILSTYMVGKLQLDLPKALLSYHR</sequence>
<evidence type="ECO:0000313" key="5">
    <source>
        <dbReference type="Proteomes" id="UP000244870"/>
    </source>
</evidence>
<dbReference type="RefSeq" id="WP_043940701.1">
    <property type="nucleotide sequence ID" value="NZ_CP020928.1"/>
</dbReference>
<dbReference type="PATRIC" id="fig|137591.24.peg.402"/>
<dbReference type="Proteomes" id="UP000244870">
    <property type="component" value="Chromosome"/>
</dbReference>
<evidence type="ECO:0000313" key="3">
    <source>
        <dbReference type="EMBL" id="TVV28116.1"/>
    </source>
</evidence>
<reference evidence="1 5" key="2">
    <citation type="submission" date="2017-04" db="EMBL/GenBank/DDBJ databases">
        <title>Weissella cibaria strain m2 complete genome.</title>
        <authorList>
            <person name="Pan Q."/>
            <person name="Tan M."/>
            <person name="Yao F."/>
            <person name="Su S."/>
        </authorList>
    </citation>
    <scope>NUCLEOTIDE SEQUENCE [LARGE SCALE GENOMIC DNA]</scope>
    <source>
        <strain evidence="1 5">M2</strain>
    </source>
</reference>
<evidence type="ECO:0000313" key="1">
    <source>
        <dbReference type="EMBL" id="AWF96409.1"/>
    </source>
</evidence>
<reference evidence="3 6" key="3">
    <citation type="submission" date="2019-07" db="EMBL/GenBank/DDBJ databases">
        <title>Genome sequence of Weissella cibaria GK1.</title>
        <authorList>
            <person name="Choi H.-J."/>
        </authorList>
    </citation>
    <scope>NUCLEOTIDE SEQUENCE [LARGE SCALE GENOMIC DNA]</scope>
    <source>
        <strain evidence="3 6">GK1</strain>
    </source>
</reference>
<reference evidence="2 4" key="1">
    <citation type="journal article" date="2015" name="Microbiology (Mosc.)">
        <title>Genomics of the Weissella cibaria species with an examination of its metabolic traits.</title>
        <authorList>
            <person name="Lynch K.M."/>
            <person name="Lucid A."/>
            <person name="Arendt E.K."/>
            <person name="Sleator R.D."/>
            <person name="Lucey B."/>
            <person name="Coffey A."/>
        </authorList>
    </citation>
    <scope>NUCLEOTIDE SEQUENCE [LARGE SCALE GENOMIC DNA]</scope>
    <source>
        <strain evidence="2 4">AB3b</strain>
    </source>
</reference>
<organism evidence="2 4">
    <name type="scientific">Weissella cibaria</name>
    <dbReference type="NCBI Taxonomy" id="137591"/>
    <lineage>
        <taxon>Bacteria</taxon>
        <taxon>Bacillati</taxon>
        <taxon>Bacillota</taxon>
        <taxon>Bacilli</taxon>
        <taxon>Lactobacillales</taxon>
        <taxon>Lactobacillaceae</taxon>
        <taxon>Weissella</taxon>
    </lineage>
</organism>
<dbReference type="EMBL" id="VNHC01000002">
    <property type="protein sequence ID" value="TVV28116.1"/>
    <property type="molecule type" value="Genomic_DNA"/>
</dbReference>
<dbReference type="Proteomes" id="UP000320012">
    <property type="component" value="Unassembled WGS sequence"/>
</dbReference>
<dbReference type="AlphaFoldDB" id="A0A0D1LZI8"/>
<accession>A0A0D1LZI8</accession>
<name>A0A0D1LZI8_9LACO</name>
<protein>
    <submittedName>
        <fullName evidence="2">Uncharacterized protein</fullName>
    </submittedName>
</protein>
<evidence type="ECO:0000313" key="6">
    <source>
        <dbReference type="Proteomes" id="UP000320012"/>
    </source>
</evidence>